<dbReference type="InterPro" id="IPR032675">
    <property type="entry name" value="LRR_dom_sf"/>
</dbReference>
<dbReference type="EMBL" id="KN838699">
    <property type="protein sequence ID" value="KIJ97240.1"/>
    <property type="molecule type" value="Genomic_DNA"/>
</dbReference>
<organism evidence="1 2">
    <name type="scientific">Laccaria amethystina LaAM-08-1</name>
    <dbReference type="NCBI Taxonomy" id="1095629"/>
    <lineage>
        <taxon>Eukaryota</taxon>
        <taxon>Fungi</taxon>
        <taxon>Dikarya</taxon>
        <taxon>Basidiomycota</taxon>
        <taxon>Agaricomycotina</taxon>
        <taxon>Agaricomycetes</taxon>
        <taxon>Agaricomycetidae</taxon>
        <taxon>Agaricales</taxon>
        <taxon>Agaricineae</taxon>
        <taxon>Hydnangiaceae</taxon>
        <taxon>Laccaria</taxon>
    </lineage>
</organism>
<evidence type="ECO:0000313" key="2">
    <source>
        <dbReference type="Proteomes" id="UP000054477"/>
    </source>
</evidence>
<dbReference type="SUPFAM" id="SSF52047">
    <property type="entry name" value="RNI-like"/>
    <property type="match status" value="1"/>
</dbReference>
<reference evidence="1 2" key="1">
    <citation type="submission" date="2014-04" db="EMBL/GenBank/DDBJ databases">
        <authorList>
            <consortium name="DOE Joint Genome Institute"/>
            <person name="Kuo A."/>
            <person name="Kohler A."/>
            <person name="Nagy L.G."/>
            <person name="Floudas D."/>
            <person name="Copeland A."/>
            <person name="Barry K.W."/>
            <person name="Cichocki N."/>
            <person name="Veneault-Fourrey C."/>
            <person name="LaButti K."/>
            <person name="Lindquist E.A."/>
            <person name="Lipzen A."/>
            <person name="Lundell T."/>
            <person name="Morin E."/>
            <person name="Murat C."/>
            <person name="Sun H."/>
            <person name="Tunlid A."/>
            <person name="Henrissat B."/>
            <person name="Grigoriev I.V."/>
            <person name="Hibbett D.S."/>
            <person name="Martin F."/>
            <person name="Nordberg H.P."/>
            <person name="Cantor M.N."/>
            <person name="Hua S.X."/>
        </authorList>
    </citation>
    <scope>NUCLEOTIDE SEQUENCE [LARGE SCALE GENOMIC DNA]</scope>
    <source>
        <strain evidence="1 2">LaAM-08-1</strain>
    </source>
</reference>
<dbReference type="HOGENOM" id="CLU_1030824_0_0_1"/>
<reference evidence="2" key="2">
    <citation type="submission" date="2015-01" db="EMBL/GenBank/DDBJ databases">
        <title>Evolutionary Origins and Diversification of the Mycorrhizal Mutualists.</title>
        <authorList>
            <consortium name="DOE Joint Genome Institute"/>
            <consortium name="Mycorrhizal Genomics Consortium"/>
            <person name="Kohler A."/>
            <person name="Kuo A."/>
            <person name="Nagy L.G."/>
            <person name="Floudas D."/>
            <person name="Copeland A."/>
            <person name="Barry K.W."/>
            <person name="Cichocki N."/>
            <person name="Veneault-Fourrey C."/>
            <person name="LaButti K."/>
            <person name="Lindquist E.A."/>
            <person name="Lipzen A."/>
            <person name="Lundell T."/>
            <person name="Morin E."/>
            <person name="Murat C."/>
            <person name="Riley R."/>
            <person name="Ohm R."/>
            <person name="Sun H."/>
            <person name="Tunlid A."/>
            <person name="Henrissat B."/>
            <person name="Grigoriev I.V."/>
            <person name="Hibbett D.S."/>
            <person name="Martin F."/>
        </authorList>
    </citation>
    <scope>NUCLEOTIDE SEQUENCE [LARGE SCALE GENOMIC DNA]</scope>
    <source>
        <strain evidence="2">LaAM-08-1</strain>
    </source>
</reference>
<dbReference type="Proteomes" id="UP000054477">
    <property type="component" value="Unassembled WGS sequence"/>
</dbReference>
<evidence type="ECO:0000313" key="1">
    <source>
        <dbReference type="EMBL" id="KIJ97240.1"/>
    </source>
</evidence>
<name>A0A0C9WX38_9AGAR</name>
<proteinExistence type="predicted"/>
<dbReference type="Gene3D" id="3.80.10.10">
    <property type="entry name" value="Ribonuclease Inhibitor"/>
    <property type="match status" value="1"/>
</dbReference>
<dbReference type="AlphaFoldDB" id="A0A0C9WX38"/>
<protein>
    <submittedName>
        <fullName evidence="1">Unplaced genomic scaffold K443scaffold_164, whole genome shotgun sequence</fullName>
    </submittedName>
</protein>
<sequence>MADILAPWHQLRELSIDSCTMDEVRLIFSNAPQIIRCTFKEIDPEMSEDPLDIELFHQQVSVLEHLEYFELKFYAVYSEVSWILEQVKFPSLREVSLTGPFGSTPEEAFLLQIVKPFRSSKPLEIFTFCNTKKPSDNRVLTQVLENIPSVKELSLDFCEGSSGDEFFSEELLQRLYSPHADILLPNLQYFTYCGSASLTEHMHLFRDVLVYRFRLRDLQLVEVDSEQRTVSQIQSVDVMSFSHFVISPDIQEELDTLRRDGLVLSITHYT</sequence>
<accession>A0A0C9WX38</accession>
<keyword evidence="2" id="KW-1185">Reference proteome</keyword>
<gene>
    <name evidence="1" type="ORF">K443DRAFT_10076</name>
</gene>